<feature type="transmembrane region" description="Helical" evidence="1">
    <location>
        <begin position="212"/>
        <end position="237"/>
    </location>
</feature>
<evidence type="ECO:0000313" key="2">
    <source>
        <dbReference type="EMBL" id="QBE98493.1"/>
    </source>
</evidence>
<gene>
    <name evidence="2" type="ORF">PMF13cell1_04059</name>
</gene>
<dbReference type="PANTHER" id="PTHR37305">
    <property type="entry name" value="INTEGRAL MEMBRANE PROTEIN-RELATED"/>
    <property type="match status" value="1"/>
</dbReference>
<keyword evidence="1" id="KW-0472">Membrane</keyword>
<dbReference type="AlphaFoldDB" id="A0A4P6M4N8"/>
<proteinExistence type="predicted"/>
<evidence type="ECO:0000256" key="1">
    <source>
        <dbReference type="SAM" id="Phobius"/>
    </source>
</evidence>
<organism evidence="2 3">
    <name type="scientific">Blautia producta</name>
    <dbReference type="NCBI Taxonomy" id="33035"/>
    <lineage>
        <taxon>Bacteria</taxon>
        <taxon>Bacillati</taxon>
        <taxon>Bacillota</taxon>
        <taxon>Clostridia</taxon>
        <taxon>Lachnospirales</taxon>
        <taxon>Lachnospiraceae</taxon>
        <taxon>Blautia</taxon>
    </lineage>
</organism>
<reference evidence="2 3" key="1">
    <citation type="submission" date="2019-01" db="EMBL/GenBank/DDBJ databases">
        <title>PMF-metabolizing Aryl O-demethylase.</title>
        <authorList>
            <person name="Kim M."/>
        </authorList>
    </citation>
    <scope>NUCLEOTIDE SEQUENCE [LARGE SCALE GENOMIC DNA]</scope>
    <source>
        <strain evidence="2 3">PMF1</strain>
    </source>
</reference>
<dbReference type="Pfam" id="PF12730">
    <property type="entry name" value="ABC2_membrane_4"/>
    <property type="match status" value="1"/>
</dbReference>
<dbReference type="Proteomes" id="UP000289794">
    <property type="component" value="Chromosome"/>
</dbReference>
<name>A0A4P6M4N8_9FIRM</name>
<dbReference type="EMBL" id="CP035945">
    <property type="protein sequence ID" value="QBE98493.1"/>
    <property type="molecule type" value="Genomic_DNA"/>
</dbReference>
<dbReference type="PANTHER" id="PTHR37305:SF1">
    <property type="entry name" value="MEMBRANE PROTEIN"/>
    <property type="match status" value="1"/>
</dbReference>
<evidence type="ECO:0000313" key="3">
    <source>
        <dbReference type="Proteomes" id="UP000289794"/>
    </source>
</evidence>
<feature type="transmembrane region" description="Helical" evidence="1">
    <location>
        <begin position="168"/>
        <end position="192"/>
    </location>
</feature>
<feature type="transmembrane region" description="Helical" evidence="1">
    <location>
        <begin position="138"/>
        <end position="161"/>
    </location>
</feature>
<feature type="transmembrane region" description="Helical" evidence="1">
    <location>
        <begin position="17"/>
        <end position="36"/>
    </location>
</feature>
<sequence length="244" mass="27784">MLKLIQVEFLKLRRRKLIWIMLLAAFVMPFFALLYFNYFGKTGVDPMLFYKWSAFGYTSFIILPFILGMLCTILMHDENRYDMMKQLWIVPVSKMGYFFSKFAIVLVYSICFMLITAIASVLFSVLSGYVIFDWESVLFLLERCLETALLTALAILPILAAAASQKSYILPVSTLLVYIFFGFFIMSVNMYLHPLSGIAVIIARDGKIPGLALMQAAHVPLALLCFCVWDAAAVILAKVTLRRK</sequence>
<feature type="transmembrane region" description="Helical" evidence="1">
    <location>
        <begin position="56"/>
        <end position="75"/>
    </location>
</feature>
<accession>A0A4P6M4N8</accession>
<keyword evidence="1" id="KW-0812">Transmembrane</keyword>
<keyword evidence="1" id="KW-1133">Transmembrane helix</keyword>
<feature type="transmembrane region" description="Helical" evidence="1">
    <location>
        <begin position="102"/>
        <end position="132"/>
    </location>
</feature>
<evidence type="ECO:0008006" key="4">
    <source>
        <dbReference type="Google" id="ProtNLM"/>
    </source>
</evidence>
<protein>
    <recommendedName>
        <fullName evidence="4">ABC transporter permease</fullName>
    </recommendedName>
</protein>
<dbReference type="KEGG" id="bpro:PMF13cell1_04059"/>